<name>A0A9W9HXE5_9EURO</name>
<evidence type="ECO:0000313" key="1">
    <source>
        <dbReference type="EMBL" id="KAJ5159568.1"/>
    </source>
</evidence>
<protein>
    <submittedName>
        <fullName evidence="1">Uncharacterized protein</fullName>
    </submittedName>
</protein>
<reference evidence="1" key="1">
    <citation type="submission" date="2022-11" db="EMBL/GenBank/DDBJ databases">
        <authorList>
            <person name="Petersen C."/>
        </authorList>
    </citation>
    <scope>NUCLEOTIDE SEQUENCE</scope>
    <source>
        <strain evidence="1">IBT 26290</strain>
    </source>
</reference>
<evidence type="ECO:0000313" key="2">
    <source>
        <dbReference type="Proteomes" id="UP001149163"/>
    </source>
</evidence>
<dbReference type="EMBL" id="JAPQKN010000004">
    <property type="protein sequence ID" value="KAJ5159568.1"/>
    <property type="molecule type" value="Genomic_DNA"/>
</dbReference>
<proteinExistence type="predicted"/>
<comment type="caution">
    <text evidence="1">The sequence shown here is derived from an EMBL/GenBank/DDBJ whole genome shotgun (WGS) entry which is preliminary data.</text>
</comment>
<dbReference type="RefSeq" id="XP_056541126.1">
    <property type="nucleotide sequence ID" value="XM_056688697.1"/>
</dbReference>
<accession>A0A9W9HXE5</accession>
<gene>
    <name evidence="1" type="ORF">N7482_006572</name>
</gene>
<sequence length="215" mass="24599">MLAGHFAHCDCEQCSPLATTLLLLEIDEQPVDCDEIRRLREEQEARVYDKLRKCRFDHETQGVLEAIQARFKGRASFFTPTEIEIVWYAWEFTANSSLHPAPESWLSLILIAVFTPLLLGNPGRDAFVFMPSISSEDDITASVSLKQTVSFMVGVQARARLLAVTHSSPGGIFEMKWSQSSICGQYLLQRQIPYPPNHHQRKKAWNEWAMFWLRG</sequence>
<dbReference type="Proteomes" id="UP001149163">
    <property type="component" value="Unassembled WGS sequence"/>
</dbReference>
<keyword evidence="2" id="KW-1185">Reference proteome</keyword>
<reference evidence="1" key="2">
    <citation type="journal article" date="2023" name="IMA Fungus">
        <title>Comparative genomic study of the Penicillium genus elucidates a diverse pangenome and 15 lateral gene transfer events.</title>
        <authorList>
            <person name="Petersen C."/>
            <person name="Sorensen T."/>
            <person name="Nielsen M.R."/>
            <person name="Sondergaard T.E."/>
            <person name="Sorensen J.L."/>
            <person name="Fitzpatrick D.A."/>
            <person name="Frisvad J.C."/>
            <person name="Nielsen K.L."/>
        </authorList>
    </citation>
    <scope>NUCLEOTIDE SEQUENCE</scope>
    <source>
        <strain evidence="1">IBT 26290</strain>
    </source>
</reference>
<dbReference type="GeneID" id="81427873"/>
<dbReference type="OrthoDB" id="10554743at2759"/>
<dbReference type="AlphaFoldDB" id="A0A9W9HXE5"/>
<organism evidence="1 2">
    <name type="scientific">Penicillium canariense</name>
    <dbReference type="NCBI Taxonomy" id="189055"/>
    <lineage>
        <taxon>Eukaryota</taxon>
        <taxon>Fungi</taxon>
        <taxon>Dikarya</taxon>
        <taxon>Ascomycota</taxon>
        <taxon>Pezizomycotina</taxon>
        <taxon>Eurotiomycetes</taxon>
        <taxon>Eurotiomycetidae</taxon>
        <taxon>Eurotiales</taxon>
        <taxon>Aspergillaceae</taxon>
        <taxon>Penicillium</taxon>
    </lineage>
</organism>